<dbReference type="GO" id="GO:0070374">
    <property type="term" value="P:positive regulation of ERK1 and ERK2 cascade"/>
    <property type="evidence" value="ECO:0000266"/>
    <property type="project" value="RGD"/>
</dbReference>
<feature type="region of interest" description="Disordered" evidence="1">
    <location>
        <begin position="74"/>
        <end position="109"/>
    </location>
</feature>
<dbReference type="OrthoDB" id="9835673at2759"/>
<evidence type="ECO:0000313" key="4">
    <source>
        <dbReference type="Proteomes" id="UP000002494"/>
    </source>
</evidence>
<gene>
    <name evidence="3 5" type="primary">Scimp</name>
    <name evidence="5" type="synonym">LOC687735</name>
</gene>
<dbReference type="GO" id="GO:0001726">
    <property type="term" value="C:ruffle"/>
    <property type="evidence" value="ECO:0000266"/>
    <property type="project" value="RGD"/>
</dbReference>
<evidence type="ECO:0000256" key="2">
    <source>
        <dbReference type="SAM" id="Phobius"/>
    </source>
</evidence>
<dbReference type="GO" id="GO:0038123">
    <property type="term" value="P:toll-like receptor TLR1:TLR2 signaling pathway"/>
    <property type="evidence" value="ECO:0000266"/>
    <property type="project" value="RGD"/>
</dbReference>
<dbReference type="SMR" id="F1LYV1"/>
<dbReference type="GO" id="GO:0031666">
    <property type="term" value="P:positive regulation of lipopolysaccharide-mediated signaling pathway"/>
    <property type="evidence" value="ECO:0000266"/>
    <property type="project" value="RGD"/>
</dbReference>
<dbReference type="PaxDb" id="10116-ENSRNOP00000053447"/>
<dbReference type="GO" id="GO:0001772">
    <property type="term" value="C:immunological synapse"/>
    <property type="evidence" value="ECO:0000266"/>
    <property type="project" value="RGD"/>
</dbReference>
<sequence>MSDLQNCKASTAMSWWRNNFWLILAVTIISISLVLGLILYCVCRWQLRQGRNWEVAKPSIQDGREEDKMYENVLNSSPGRLPALPPRSSPFPEDPAPQESPRQPSAWYSSVKKVKKKNVFDISVSTDPENDYDDVEIPATTEIQHSITPIPLWQAETGLHSSF</sequence>
<dbReference type="GO" id="GO:0034154">
    <property type="term" value="P:toll-like receptor 7 signaling pathway"/>
    <property type="evidence" value="ECO:0000266"/>
    <property type="project" value="RGD"/>
</dbReference>
<dbReference type="GO" id="GO:0002720">
    <property type="term" value="P:positive regulation of cytokine production involved in immune response"/>
    <property type="evidence" value="ECO:0000266"/>
    <property type="project" value="RGD"/>
</dbReference>
<name>F1LYV1_RAT</name>
<dbReference type="PANTHER" id="PTHR12044:SF11">
    <property type="entry name" value="SLP ADAPTER AND CSK-INTERACTING MEMBRANE PROTEIN"/>
    <property type="match status" value="1"/>
</dbReference>
<evidence type="ECO:0007829" key="6">
    <source>
        <dbReference type="PeptideAtlas" id="F1LYV1"/>
    </source>
</evidence>
<dbReference type="GO" id="GO:0060090">
    <property type="term" value="F:molecular adaptor activity"/>
    <property type="evidence" value="ECO:0000266"/>
    <property type="project" value="RGD"/>
</dbReference>
<accession>F1LYV1</accession>
<dbReference type="GO" id="GO:0097197">
    <property type="term" value="C:tetraspanin-enriched microdomain"/>
    <property type="evidence" value="ECO:0000266"/>
    <property type="project" value="RGD"/>
</dbReference>
<dbReference type="AGR" id="RGD:1593299"/>
<dbReference type="HOGENOM" id="CLU_1781827_0_0_1"/>
<dbReference type="GO" id="GO:0071226">
    <property type="term" value="P:cellular response to molecule of fungal origin"/>
    <property type="evidence" value="ECO:0000266"/>
    <property type="project" value="RGD"/>
</dbReference>
<dbReference type="Pfam" id="PF15050">
    <property type="entry name" value="SCIMP"/>
    <property type="match status" value="1"/>
</dbReference>
<dbReference type="GO" id="GO:0030175">
    <property type="term" value="C:filopodium"/>
    <property type="evidence" value="ECO:0000266"/>
    <property type="project" value="RGD"/>
</dbReference>
<evidence type="ECO:0000256" key="1">
    <source>
        <dbReference type="SAM" id="MobiDB-lite"/>
    </source>
</evidence>
<keyword evidence="4" id="KW-1185">Reference proteome</keyword>
<dbReference type="STRING" id="10116.ENSRNOP00000053447"/>
<dbReference type="Bgee" id="ENSRNOG00000037409">
    <property type="expression patterns" value="Expressed in lung and 17 other cell types or tissues"/>
</dbReference>
<dbReference type="RGD" id="1593299">
    <property type="gene designation" value="Scimp"/>
</dbReference>
<dbReference type="GO" id="GO:0002732">
    <property type="term" value="P:positive regulation of dendritic cell cytokine production"/>
    <property type="evidence" value="ECO:0000266"/>
    <property type="project" value="RGD"/>
</dbReference>
<dbReference type="InParanoid" id="F1LYV1"/>
<dbReference type="GeneTree" id="ENSGT00390000007003"/>
<proteinExistence type="evidence at protein level"/>
<dbReference type="CTD" id="388325"/>
<dbReference type="GO" id="GO:0031259">
    <property type="term" value="C:uropod membrane"/>
    <property type="evidence" value="ECO:0000266"/>
    <property type="project" value="RGD"/>
</dbReference>
<keyword evidence="6" id="KW-1267">Proteomics identification</keyword>
<dbReference type="Proteomes" id="UP000002494">
    <property type="component" value="Chromosome 10"/>
</dbReference>
<dbReference type="GO" id="GO:0032755">
    <property type="term" value="P:positive regulation of interleukin-6 production"/>
    <property type="evidence" value="ECO:0000266"/>
    <property type="project" value="RGD"/>
</dbReference>
<organism evidence="3 4">
    <name type="scientific">Rattus norvegicus</name>
    <name type="common">Rat</name>
    <dbReference type="NCBI Taxonomy" id="10116"/>
    <lineage>
        <taxon>Eukaryota</taxon>
        <taxon>Metazoa</taxon>
        <taxon>Chordata</taxon>
        <taxon>Craniata</taxon>
        <taxon>Vertebrata</taxon>
        <taxon>Euteleostomi</taxon>
        <taxon>Mammalia</taxon>
        <taxon>Eutheria</taxon>
        <taxon>Euarchontoglires</taxon>
        <taxon>Glires</taxon>
        <taxon>Rodentia</taxon>
        <taxon>Myomorpha</taxon>
        <taxon>Muroidea</taxon>
        <taxon>Muridae</taxon>
        <taxon>Murinae</taxon>
        <taxon>Rattus</taxon>
    </lineage>
</organism>
<feature type="compositionally biased region" description="Pro residues" evidence="1">
    <location>
        <begin position="83"/>
        <end position="95"/>
    </location>
</feature>
<dbReference type="KEGG" id="rno:691993"/>
<dbReference type="eggNOG" id="ENOG502T3K5">
    <property type="taxonomic scope" value="Eukaryota"/>
</dbReference>
<dbReference type="PANTHER" id="PTHR12044">
    <property type="entry name" value="BCL2 INTERACTING MEDIATOR OF CELL DEATH"/>
    <property type="match status" value="1"/>
</dbReference>
<dbReference type="FunCoup" id="F1LYV1">
    <property type="interactions" value="90"/>
</dbReference>
<reference evidence="3" key="2">
    <citation type="submission" date="2025-08" db="UniProtKB">
        <authorList>
            <consortium name="Ensembl"/>
        </authorList>
    </citation>
    <scope>IDENTIFICATION</scope>
    <source>
        <strain evidence="3">Brown Norway</strain>
    </source>
</reference>
<dbReference type="GO" id="GO:0034142">
    <property type="term" value="P:toll-like receptor 4 signaling pathway"/>
    <property type="evidence" value="ECO:0000266"/>
    <property type="project" value="RGD"/>
</dbReference>
<reference evidence="3" key="1">
    <citation type="submission" date="2024-01" db="EMBL/GenBank/DDBJ databases">
        <title>GRCr8: a new rat reference genome assembly contstructed from accurate long reads and long range scaffolding.</title>
        <authorList>
            <person name="Doris P.A."/>
            <person name="Kalbfleisch T."/>
            <person name="Li K."/>
            <person name="Howe K."/>
            <person name="Wood J."/>
        </authorList>
    </citation>
    <scope>NUCLEOTIDE SEQUENCE [LARGE SCALE GENOMIC DNA]</scope>
    <source>
        <strain evidence="3">Brown Norway</strain>
    </source>
</reference>
<dbReference type="AlphaFoldDB" id="F1LYV1"/>
<reference evidence="3" key="3">
    <citation type="submission" date="2025-09" db="UniProtKB">
        <authorList>
            <consortium name="Ensembl"/>
        </authorList>
    </citation>
    <scope>IDENTIFICATION</scope>
    <source>
        <strain evidence="3">Brown Norway</strain>
    </source>
</reference>
<protein>
    <submittedName>
        <fullName evidence="3">SLP adaptor and CSK interacting membrane protein</fullName>
    </submittedName>
</protein>
<evidence type="ECO:0000313" key="3">
    <source>
        <dbReference type="Ensembl" id="ENSRNOP00000053447.4"/>
    </source>
</evidence>
<keyword evidence="2" id="KW-0812">Transmembrane</keyword>
<dbReference type="GO" id="GO:0032874">
    <property type="term" value="P:positive regulation of stress-activated MAPK cascade"/>
    <property type="evidence" value="ECO:0000266"/>
    <property type="project" value="RGD"/>
</dbReference>
<keyword evidence="2" id="KW-1133">Transmembrane helix</keyword>
<dbReference type="GO" id="GO:0032735">
    <property type="term" value="P:positive regulation of interleukin-12 production"/>
    <property type="evidence" value="ECO:0000266"/>
    <property type="project" value="RGD"/>
</dbReference>
<feature type="transmembrane region" description="Helical" evidence="2">
    <location>
        <begin position="20"/>
        <end position="42"/>
    </location>
</feature>
<dbReference type="InterPro" id="IPR052133">
    <property type="entry name" value="Immune_Signaling-Apoptosis_Reg"/>
</dbReference>
<dbReference type="Ensembl" id="ENSRNOT00000056608.6">
    <property type="protein sequence ID" value="ENSRNOP00000053447.4"/>
    <property type="gene ID" value="ENSRNOG00000037409.6"/>
</dbReference>
<keyword evidence="2" id="KW-0472">Membrane</keyword>
<dbReference type="InterPro" id="IPR028181">
    <property type="entry name" value="SCIMP"/>
</dbReference>
<dbReference type="OMA" id="NYFWIIL"/>
<evidence type="ECO:0000313" key="5">
    <source>
        <dbReference type="RGD" id="1593299"/>
    </source>
</evidence>
<dbReference type="GO" id="GO:0034138">
    <property type="term" value="P:toll-like receptor 3 signaling pathway"/>
    <property type="evidence" value="ECO:0000266"/>
    <property type="project" value="RGD"/>
</dbReference>
<dbReference type="GO" id="GO:0045335">
    <property type="term" value="C:phagocytic vesicle"/>
    <property type="evidence" value="ECO:0000266"/>
    <property type="project" value="RGD"/>
</dbReference>
<dbReference type="GO" id="GO:0031256">
    <property type="term" value="C:leading edge membrane"/>
    <property type="evidence" value="ECO:0000266"/>
    <property type="project" value="RGD"/>
</dbReference>
<dbReference type="GO" id="GO:0043235">
    <property type="term" value="C:receptor complex"/>
    <property type="evidence" value="ECO:0000266"/>
    <property type="project" value="RGD"/>
</dbReference>
<dbReference type="GO" id="GO:0016020">
    <property type="term" value="C:membrane"/>
    <property type="evidence" value="ECO:0000266"/>
    <property type="project" value="RGD"/>
</dbReference>